<evidence type="ECO:0000313" key="3">
    <source>
        <dbReference type="Proteomes" id="UP000799421"/>
    </source>
</evidence>
<dbReference type="InterPro" id="IPR001810">
    <property type="entry name" value="F-box_dom"/>
</dbReference>
<dbReference type="EMBL" id="MU006009">
    <property type="protein sequence ID" value="KAF2858463.1"/>
    <property type="molecule type" value="Genomic_DNA"/>
</dbReference>
<protein>
    <recommendedName>
        <fullName evidence="1">F-box domain-containing protein</fullName>
    </recommendedName>
</protein>
<name>A0A6A7BTJ4_9PEZI</name>
<dbReference type="InterPro" id="IPR032675">
    <property type="entry name" value="LRR_dom_sf"/>
</dbReference>
<dbReference type="Gene3D" id="3.80.10.10">
    <property type="entry name" value="Ribonuclease Inhibitor"/>
    <property type="match status" value="1"/>
</dbReference>
<accession>A0A6A7BTJ4</accession>
<feature type="domain" description="F-box" evidence="1">
    <location>
        <begin position="6"/>
        <end position="49"/>
    </location>
</feature>
<gene>
    <name evidence="2" type="ORF">K470DRAFT_272404</name>
</gene>
<keyword evidence="3" id="KW-1185">Reference proteome</keyword>
<reference evidence="2" key="1">
    <citation type="journal article" date="2020" name="Stud. Mycol.">
        <title>101 Dothideomycetes genomes: a test case for predicting lifestyles and emergence of pathogens.</title>
        <authorList>
            <person name="Haridas S."/>
            <person name="Albert R."/>
            <person name="Binder M."/>
            <person name="Bloem J."/>
            <person name="Labutti K."/>
            <person name="Salamov A."/>
            <person name="Andreopoulos B."/>
            <person name="Baker S."/>
            <person name="Barry K."/>
            <person name="Bills G."/>
            <person name="Bluhm B."/>
            <person name="Cannon C."/>
            <person name="Castanera R."/>
            <person name="Culley D."/>
            <person name="Daum C."/>
            <person name="Ezra D."/>
            <person name="Gonzalez J."/>
            <person name="Henrissat B."/>
            <person name="Kuo A."/>
            <person name="Liang C."/>
            <person name="Lipzen A."/>
            <person name="Lutzoni F."/>
            <person name="Magnuson J."/>
            <person name="Mondo S."/>
            <person name="Nolan M."/>
            <person name="Ohm R."/>
            <person name="Pangilinan J."/>
            <person name="Park H.-J."/>
            <person name="Ramirez L."/>
            <person name="Alfaro M."/>
            <person name="Sun H."/>
            <person name="Tritt A."/>
            <person name="Yoshinaga Y."/>
            <person name="Zwiers L.-H."/>
            <person name="Turgeon B."/>
            <person name="Goodwin S."/>
            <person name="Spatafora J."/>
            <person name="Crous P."/>
            <person name="Grigoriev I."/>
        </authorList>
    </citation>
    <scope>NUCLEOTIDE SEQUENCE</scope>
    <source>
        <strain evidence="2">CBS 480.64</strain>
    </source>
</reference>
<dbReference type="SUPFAM" id="SSF81383">
    <property type="entry name" value="F-box domain"/>
    <property type="match status" value="1"/>
</dbReference>
<proteinExistence type="predicted"/>
<dbReference type="AlphaFoldDB" id="A0A6A7BTJ4"/>
<dbReference type="Proteomes" id="UP000799421">
    <property type="component" value="Unassembled WGS sequence"/>
</dbReference>
<evidence type="ECO:0000259" key="1">
    <source>
        <dbReference type="Pfam" id="PF12937"/>
    </source>
</evidence>
<evidence type="ECO:0000313" key="2">
    <source>
        <dbReference type="EMBL" id="KAF2858463.1"/>
    </source>
</evidence>
<sequence length="203" mass="24065">MARPLPHIPAELQFMIIRQMDTPTLFNALTVCSAWFEEAVEQLWHTVDLQVFLQLPRKTAQRYVNMTEALVCKSQIPWYNLGTFFFFRTFSFPRLRHFTLLGKLDHWVIQEILQLLRQNLESLHVRSPLAYKVFEILSSPLPEVKFLMYDAVWFRQIDELNRVTPGLRILQVHVIEMTRESFQSISHLTGLEELHLEADWLDP</sequence>
<dbReference type="Pfam" id="PF12937">
    <property type="entry name" value="F-box-like"/>
    <property type="match status" value="1"/>
</dbReference>
<organism evidence="2 3">
    <name type="scientific">Piedraia hortae CBS 480.64</name>
    <dbReference type="NCBI Taxonomy" id="1314780"/>
    <lineage>
        <taxon>Eukaryota</taxon>
        <taxon>Fungi</taxon>
        <taxon>Dikarya</taxon>
        <taxon>Ascomycota</taxon>
        <taxon>Pezizomycotina</taxon>
        <taxon>Dothideomycetes</taxon>
        <taxon>Dothideomycetidae</taxon>
        <taxon>Capnodiales</taxon>
        <taxon>Piedraiaceae</taxon>
        <taxon>Piedraia</taxon>
    </lineage>
</organism>
<dbReference type="InterPro" id="IPR036047">
    <property type="entry name" value="F-box-like_dom_sf"/>
</dbReference>